<reference evidence="2 3" key="1">
    <citation type="submission" date="2015-04" db="EMBL/GenBank/DDBJ databases">
        <title>Complete genome sequence of Schizopora paradoxa KUC8140, a cosmopolitan wood degrader in East Asia.</title>
        <authorList>
            <consortium name="DOE Joint Genome Institute"/>
            <person name="Min B."/>
            <person name="Park H."/>
            <person name="Jang Y."/>
            <person name="Kim J.-J."/>
            <person name="Kim K.H."/>
            <person name="Pangilinan J."/>
            <person name="Lipzen A."/>
            <person name="Riley R."/>
            <person name="Grigoriev I.V."/>
            <person name="Spatafora J.W."/>
            <person name="Choi I.-G."/>
        </authorList>
    </citation>
    <scope>NUCLEOTIDE SEQUENCE [LARGE SCALE GENOMIC DNA]</scope>
    <source>
        <strain evidence="2 3">KUC8140</strain>
    </source>
</reference>
<dbReference type="InParanoid" id="A0A0H2R8V2"/>
<proteinExistence type="predicted"/>
<sequence length="97" mass="10125">MATNATPGSSGEGVFSSSFDTNPFGGSAARRSNSAFGSPTSTISSPAQAVRMPMRTNPSTSSAGTPQRKAVIKSDPTMISCFDTSDKELYDLWAPKQ</sequence>
<evidence type="ECO:0000313" key="3">
    <source>
        <dbReference type="Proteomes" id="UP000053477"/>
    </source>
</evidence>
<accession>A0A0H2R8V2</accession>
<evidence type="ECO:0000313" key="2">
    <source>
        <dbReference type="EMBL" id="KLO08279.1"/>
    </source>
</evidence>
<dbReference type="EMBL" id="KQ086098">
    <property type="protein sequence ID" value="KLO08279.1"/>
    <property type="molecule type" value="Genomic_DNA"/>
</dbReference>
<dbReference type="Proteomes" id="UP000053477">
    <property type="component" value="Unassembled WGS sequence"/>
</dbReference>
<feature type="region of interest" description="Disordered" evidence="1">
    <location>
        <begin position="1"/>
        <end position="73"/>
    </location>
</feature>
<feature type="compositionally biased region" description="Low complexity" evidence="1">
    <location>
        <begin position="8"/>
        <end position="19"/>
    </location>
</feature>
<feature type="compositionally biased region" description="Polar residues" evidence="1">
    <location>
        <begin position="30"/>
        <end position="47"/>
    </location>
</feature>
<dbReference type="AlphaFoldDB" id="A0A0H2R8V2"/>
<feature type="compositionally biased region" description="Polar residues" evidence="1">
    <location>
        <begin position="56"/>
        <end position="65"/>
    </location>
</feature>
<organism evidence="2 3">
    <name type="scientific">Schizopora paradoxa</name>
    <dbReference type="NCBI Taxonomy" id="27342"/>
    <lineage>
        <taxon>Eukaryota</taxon>
        <taxon>Fungi</taxon>
        <taxon>Dikarya</taxon>
        <taxon>Basidiomycota</taxon>
        <taxon>Agaricomycotina</taxon>
        <taxon>Agaricomycetes</taxon>
        <taxon>Hymenochaetales</taxon>
        <taxon>Schizoporaceae</taxon>
        <taxon>Schizopora</taxon>
    </lineage>
</organism>
<keyword evidence="3" id="KW-1185">Reference proteome</keyword>
<gene>
    <name evidence="2" type="ORF">SCHPADRAFT_859219</name>
</gene>
<evidence type="ECO:0000256" key="1">
    <source>
        <dbReference type="SAM" id="MobiDB-lite"/>
    </source>
</evidence>
<dbReference type="OrthoDB" id="2669285at2759"/>
<name>A0A0H2R8V2_9AGAM</name>
<protein>
    <submittedName>
        <fullName evidence="2">Uncharacterized protein</fullName>
    </submittedName>
</protein>